<dbReference type="SMART" id="SM00028">
    <property type="entry name" value="TPR"/>
    <property type="match status" value="7"/>
</dbReference>
<dbReference type="Gene3D" id="1.25.40.10">
    <property type="entry name" value="Tetratricopeptide repeat domain"/>
    <property type="match status" value="2"/>
</dbReference>
<feature type="repeat" description="TPR" evidence="2">
    <location>
        <begin position="50"/>
        <end position="83"/>
    </location>
</feature>
<dbReference type="PROSITE" id="PS50293">
    <property type="entry name" value="TPR_REGION"/>
    <property type="match status" value="1"/>
</dbReference>
<name>A0A7W4JZX0_9PROT</name>
<dbReference type="PANTHER" id="PTHR12788">
    <property type="entry name" value="PROTEIN-TYROSINE SULFOTRANSFERASE 2"/>
    <property type="match status" value="1"/>
</dbReference>
<dbReference type="RefSeq" id="WP_183009099.1">
    <property type="nucleotide sequence ID" value="NZ_JABEQP010000005.1"/>
</dbReference>
<comment type="caution">
    <text evidence="4">The sequence shown here is derived from an EMBL/GenBank/DDBJ whole genome shotgun (WGS) entry which is preliminary data.</text>
</comment>
<dbReference type="InterPro" id="IPR011990">
    <property type="entry name" value="TPR-like_helical_dom_sf"/>
</dbReference>
<feature type="repeat" description="TPR" evidence="2">
    <location>
        <begin position="84"/>
        <end position="117"/>
    </location>
</feature>
<dbReference type="Pfam" id="PF13469">
    <property type="entry name" value="Sulfotransfer_3"/>
    <property type="match status" value="1"/>
</dbReference>
<gene>
    <name evidence="4" type="ORF">HLH44_09895</name>
</gene>
<dbReference type="GO" id="GO:0008476">
    <property type="term" value="F:protein-tyrosine sulfotransferase activity"/>
    <property type="evidence" value="ECO:0007669"/>
    <property type="project" value="InterPro"/>
</dbReference>
<keyword evidence="1" id="KW-0808">Transferase</keyword>
<evidence type="ECO:0000256" key="3">
    <source>
        <dbReference type="SAM" id="MobiDB-lite"/>
    </source>
</evidence>
<feature type="region of interest" description="Disordered" evidence="3">
    <location>
        <begin position="1"/>
        <end position="27"/>
    </location>
</feature>
<dbReference type="InterPro" id="IPR026634">
    <property type="entry name" value="TPST-like"/>
</dbReference>
<evidence type="ECO:0000256" key="2">
    <source>
        <dbReference type="PROSITE-ProRule" id="PRU00339"/>
    </source>
</evidence>
<dbReference type="EMBL" id="JABEQP010000005">
    <property type="protein sequence ID" value="MBB2197763.1"/>
    <property type="molecule type" value="Genomic_DNA"/>
</dbReference>
<dbReference type="SUPFAM" id="SSF52540">
    <property type="entry name" value="P-loop containing nucleoside triphosphate hydrolases"/>
    <property type="match status" value="1"/>
</dbReference>
<reference evidence="4 5" key="1">
    <citation type="submission" date="2020-04" db="EMBL/GenBank/DDBJ databases">
        <title>Description of novel Gluconacetobacter.</title>
        <authorList>
            <person name="Sombolestani A."/>
        </authorList>
    </citation>
    <scope>NUCLEOTIDE SEQUENCE [LARGE SCALE GENOMIC DNA]</scope>
    <source>
        <strain evidence="4 5">LMG 22058</strain>
    </source>
</reference>
<dbReference type="Pfam" id="PF13424">
    <property type="entry name" value="TPR_12"/>
    <property type="match status" value="1"/>
</dbReference>
<proteinExistence type="predicted"/>
<dbReference type="SUPFAM" id="SSF48452">
    <property type="entry name" value="TPR-like"/>
    <property type="match status" value="2"/>
</dbReference>
<feature type="repeat" description="TPR" evidence="2">
    <location>
        <begin position="202"/>
        <end position="235"/>
    </location>
</feature>
<evidence type="ECO:0000256" key="1">
    <source>
        <dbReference type="ARBA" id="ARBA00022679"/>
    </source>
</evidence>
<dbReference type="PROSITE" id="PS50005">
    <property type="entry name" value="TPR"/>
    <property type="match status" value="6"/>
</dbReference>
<accession>A0A7W4JZX0</accession>
<feature type="repeat" description="TPR" evidence="2">
    <location>
        <begin position="168"/>
        <end position="201"/>
    </location>
</feature>
<evidence type="ECO:0000313" key="5">
    <source>
        <dbReference type="Proteomes" id="UP000530320"/>
    </source>
</evidence>
<dbReference type="PANTHER" id="PTHR12788:SF10">
    <property type="entry name" value="PROTEIN-TYROSINE SULFOTRANSFERASE"/>
    <property type="match status" value="1"/>
</dbReference>
<protein>
    <submittedName>
        <fullName evidence="4">Tetratricopeptide repeat protein</fullName>
    </submittedName>
</protein>
<dbReference type="Gene3D" id="3.40.50.300">
    <property type="entry name" value="P-loop containing nucleotide triphosphate hydrolases"/>
    <property type="match status" value="1"/>
</dbReference>
<sequence>MRETNEDIQPAAGEAASGCLPSGTAIPTEATTDDALRYALTRLTQAPDHPEGLLLMGTIHTWRKQFEQAIPLLRRATTLMPDNAEAFNTLGLALHESGRTEEAISSFRKAIDLRPSFPDARARLRQALAARGHATDNIEQYRAVLAIEARMEAIARHRAALAADPQDMAALTGLGHALHAAGRHEEAAEPFRTALTHTPACPDAARNLAQALVALDRLDEAIACYRSVLEQDPSLHTIHAATGTLLRKAGRHAEAIHHLEQAHALRPDDAPIHAALAQLLQEQGHIDAAIAHRRQAIALAPEEPSHYLALARLTKLAPDDPALAAMHALAGREEALDDRGRMSLHFALGKALADLGRNQESFDHLLKANAIRRRLVPYDEKPVARAAKAVREHFTAEALAATAGTGHPSSRPIFIVGMPRSGSTLVEQILASHPDVYGAGEVSTLTDTLKDAARRFPTWQVGTPLACLSAQDRHAIAEEYLQRLDKLAAIDWTGDHPPARITNKMLDNFFHIGIIRQLWPNARIIHTCRDPIDTCLSCFSISFDNLDFTFDLGELGRYHRQYQQQMAHWRQVLPADAILDVHYEDIVEDLEGNARRIIAWCGLPWNDACLRFHETRRLVRTSSVAQVRKPLYRTAVGRWRPDNETLRPLLEALGTGIPKTDCN</sequence>
<dbReference type="Pfam" id="PF14559">
    <property type="entry name" value="TPR_19"/>
    <property type="match status" value="2"/>
</dbReference>
<dbReference type="InterPro" id="IPR019734">
    <property type="entry name" value="TPR_rpt"/>
</dbReference>
<keyword evidence="2" id="KW-0802">TPR repeat</keyword>
<dbReference type="InterPro" id="IPR027417">
    <property type="entry name" value="P-loop_NTPase"/>
</dbReference>
<feature type="repeat" description="TPR" evidence="2">
    <location>
        <begin position="270"/>
        <end position="303"/>
    </location>
</feature>
<dbReference type="AlphaFoldDB" id="A0A7W4JZX0"/>
<dbReference type="Proteomes" id="UP000530320">
    <property type="component" value="Unassembled WGS sequence"/>
</dbReference>
<evidence type="ECO:0000313" key="4">
    <source>
        <dbReference type="EMBL" id="MBB2197763.1"/>
    </source>
</evidence>
<organism evidence="4 5">
    <name type="scientific">Gluconacetobacter dulcium</name>
    <dbReference type="NCBI Taxonomy" id="2729096"/>
    <lineage>
        <taxon>Bacteria</taxon>
        <taxon>Pseudomonadati</taxon>
        <taxon>Pseudomonadota</taxon>
        <taxon>Alphaproteobacteria</taxon>
        <taxon>Acetobacterales</taxon>
        <taxon>Acetobacteraceae</taxon>
        <taxon>Gluconacetobacter</taxon>
    </lineage>
</organism>
<feature type="repeat" description="TPR" evidence="2">
    <location>
        <begin position="236"/>
        <end position="269"/>
    </location>
</feature>